<evidence type="ECO:0000259" key="3">
    <source>
        <dbReference type="PROSITE" id="PS51471"/>
    </source>
</evidence>
<dbReference type="GO" id="GO:0044283">
    <property type="term" value="P:small molecule biosynthetic process"/>
    <property type="evidence" value="ECO:0007669"/>
    <property type="project" value="UniProtKB-ARBA"/>
</dbReference>
<evidence type="ECO:0000313" key="5">
    <source>
        <dbReference type="Proteomes" id="UP000019484"/>
    </source>
</evidence>
<dbReference type="GO" id="GO:0046872">
    <property type="term" value="F:metal ion binding"/>
    <property type="evidence" value="ECO:0007669"/>
    <property type="project" value="UniProtKB-KW"/>
</dbReference>
<dbReference type="Proteomes" id="UP000019484">
    <property type="component" value="Unassembled WGS sequence"/>
</dbReference>
<dbReference type="eggNOG" id="KOG0143">
    <property type="taxonomic scope" value="Eukaryota"/>
</dbReference>
<proteinExistence type="inferred from homology"/>
<keyword evidence="2" id="KW-0560">Oxidoreductase</keyword>
<accession>W9ZJJ4</accession>
<dbReference type="InterPro" id="IPR026992">
    <property type="entry name" value="DIOX_N"/>
</dbReference>
<dbReference type="Gene3D" id="2.60.120.330">
    <property type="entry name" value="B-lactam Antibiotic, Isopenicillin N Synthase, Chain"/>
    <property type="match status" value="1"/>
</dbReference>
<dbReference type="STRING" id="1182541.W9ZJJ4"/>
<dbReference type="SUPFAM" id="SSF51197">
    <property type="entry name" value="Clavaminate synthase-like"/>
    <property type="match status" value="1"/>
</dbReference>
<keyword evidence="2" id="KW-0479">Metal-binding</keyword>
<dbReference type="PROSITE" id="PS51471">
    <property type="entry name" value="FE2OG_OXY"/>
    <property type="match status" value="1"/>
</dbReference>
<feature type="domain" description="Fe2OG dioxygenase" evidence="3">
    <location>
        <begin position="172"/>
        <end position="278"/>
    </location>
</feature>
<dbReference type="HOGENOM" id="CLU_010119_1_1_1"/>
<comment type="similarity">
    <text evidence="1 2">Belongs to the iron/ascorbate-dependent oxidoreductase family.</text>
</comment>
<reference evidence="4 5" key="1">
    <citation type="submission" date="2013-03" db="EMBL/GenBank/DDBJ databases">
        <title>The Genome Sequence of Capronia coronata CBS 617.96.</title>
        <authorList>
            <consortium name="The Broad Institute Genomics Platform"/>
            <person name="Cuomo C."/>
            <person name="de Hoog S."/>
            <person name="Gorbushina A."/>
            <person name="Walker B."/>
            <person name="Young S.K."/>
            <person name="Zeng Q."/>
            <person name="Gargeya S."/>
            <person name="Fitzgerald M."/>
            <person name="Haas B."/>
            <person name="Abouelleil A."/>
            <person name="Allen A.W."/>
            <person name="Alvarado L."/>
            <person name="Arachchi H.M."/>
            <person name="Berlin A.M."/>
            <person name="Chapman S.B."/>
            <person name="Gainer-Dewar J."/>
            <person name="Goldberg J."/>
            <person name="Griggs A."/>
            <person name="Gujja S."/>
            <person name="Hansen M."/>
            <person name="Howarth C."/>
            <person name="Imamovic A."/>
            <person name="Ireland A."/>
            <person name="Larimer J."/>
            <person name="McCowan C."/>
            <person name="Murphy C."/>
            <person name="Pearson M."/>
            <person name="Poon T.W."/>
            <person name="Priest M."/>
            <person name="Roberts A."/>
            <person name="Saif S."/>
            <person name="Shea T."/>
            <person name="Sisk P."/>
            <person name="Sykes S."/>
            <person name="Wortman J."/>
            <person name="Nusbaum C."/>
            <person name="Birren B."/>
        </authorList>
    </citation>
    <scope>NUCLEOTIDE SEQUENCE [LARGE SCALE GENOMIC DNA]</scope>
    <source>
        <strain evidence="4 5">CBS 617.96</strain>
    </source>
</reference>
<dbReference type="EMBL" id="AMWN01000002">
    <property type="protein sequence ID" value="EXJ94689.1"/>
    <property type="molecule type" value="Genomic_DNA"/>
</dbReference>
<dbReference type="GeneID" id="19157982"/>
<dbReference type="Pfam" id="PF03171">
    <property type="entry name" value="2OG-FeII_Oxy"/>
    <property type="match status" value="1"/>
</dbReference>
<keyword evidence="5" id="KW-1185">Reference proteome</keyword>
<dbReference type="InterPro" id="IPR027443">
    <property type="entry name" value="IPNS-like_sf"/>
</dbReference>
<dbReference type="InterPro" id="IPR044861">
    <property type="entry name" value="IPNS-like_FE2OG_OXY"/>
</dbReference>
<keyword evidence="2" id="KW-0408">Iron</keyword>
<dbReference type="AlphaFoldDB" id="W9ZJJ4"/>
<dbReference type="GO" id="GO:0016491">
    <property type="term" value="F:oxidoreductase activity"/>
    <property type="evidence" value="ECO:0007669"/>
    <property type="project" value="UniProtKB-KW"/>
</dbReference>
<comment type="caution">
    <text evidence="4">The sequence shown here is derived from an EMBL/GenBank/DDBJ whole genome shotgun (WGS) entry which is preliminary data.</text>
</comment>
<name>W9ZJJ4_9EURO</name>
<organism evidence="4 5">
    <name type="scientific">Capronia coronata CBS 617.96</name>
    <dbReference type="NCBI Taxonomy" id="1182541"/>
    <lineage>
        <taxon>Eukaryota</taxon>
        <taxon>Fungi</taxon>
        <taxon>Dikarya</taxon>
        <taxon>Ascomycota</taxon>
        <taxon>Pezizomycotina</taxon>
        <taxon>Eurotiomycetes</taxon>
        <taxon>Chaetothyriomycetidae</taxon>
        <taxon>Chaetothyriales</taxon>
        <taxon>Herpotrichiellaceae</taxon>
        <taxon>Capronia</taxon>
    </lineage>
</organism>
<dbReference type="RefSeq" id="XP_007722183.1">
    <property type="nucleotide sequence ID" value="XM_007723993.1"/>
</dbReference>
<evidence type="ECO:0000256" key="1">
    <source>
        <dbReference type="ARBA" id="ARBA00008056"/>
    </source>
</evidence>
<protein>
    <recommendedName>
        <fullName evidence="3">Fe2OG dioxygenase domain-containing protein</fullName>
    </recommendedName>
</protein>
<dbReference type="OrthoDB" id="627829at2759"/>
<dbReference type="InterPro" id="IPR005123">
    <property type="entry name" value="Oxoglu/Fe-dep_dioxygenase_dom"/>
</dbReference>
<dbReference type="PANTHER" id="PTHR47990">
    <property type="entry name" value="2-OXOGLUTARATE (2OG) AND FE(II)-DEPENDENT OXYGENASE SUPERFAMILY PROTEIN-RELATED"/>
    <property type="match status" value="1"/>
</dbReference>
<evidence type="ECO:0000313" key="4">
    <source>
        <dbReference type="EMBL" id="EXJ94689.1"/>
    </source>
</evidence>
<gene>
    <name evidence="4" type="ORF">A1O1_03086</name>
</gene>
<evidence type="ECO:0000256" key="2">
    <source>
        <dbReference type="RuleBase" id="RU003682"/>
    </source>
</evidence>
<dbReference type="InterPro" id="IPR050231">
    <property type="entry name" value="Iron_ascorbate_oxido_reductase"/>
</dbReference>
<dbReference type="Pfam" id="PF14226">
    <property type="entry name" value="DIOX_N"/>
    <property type="match status" value="1"/>
</dbReference>
<sequence>MASSFRTLPIIDFQALQDEEQRSEALRDLKHALFSVGFLYLANTGLEGLIKETHEALPAIFELPDHVKEECNMINSPSFLGYTALGAETTAKRTDLREQFDFGSPVEAIWKPGDPMWKRLQGPSQARLHALLRMKLVLMMTRLVNRYIHELSLLSKKFLHCVAECLSLPEATFEQFLGRMDRLKFVKYPPAEPGSQGVGPHKDSSGQFTFLSQDTVGGLQVLNRSGEWIDAPPIEGTLVVNIAQGFEAITGGRCPATSHRVISPTKTTRYSVPFFLGVRLDLTLDQLKESAADIVRQIPGSADRTVPAAEVASEFLSPLYSCFGEAHLRNRIVSHPDVGQRWYPDLYEKYSQVV</sequence>